<feature type="domain" description="N-acetyltransferase" evidence="1">
    <location>
        <begin position="177"/>
        <end position="312"/>
    </location>
</feature>
<comment type="caution">
    <text evidence="2">The sequence shown here is derived from an EMBL/GenBank/DDBJ whole genome shotgun (WGS) entry which is preliminary data.</text>
</comment>
<dbReference type="Proteomes" id="UP000292027">
    <property type="component" value="Unassembled WGS sequence"/>
</dbReference>
<organism evidence="2 3">
    <name type="scientific">Kribbella rubisoli</name>
    <dbReference type="NCBI Taxonomy" id="3075929"/>
    <lineage>
        <taxon>Bacteria</taxon>
        <taxon>Bacillati</taxon>
        <taxon>Actinomycetota</taxon>
        <taxon>Actinomycetes</taxon>
        <taxon>Propionibacteriales</taxon>
        <taxon>Kribbellaceae</taxon>
        <taxon>Kribbella</taxon>
    </lineage>
</organism>
<dbReference type="EMBL" id="SHKR01000011">
    <property type="protein sequence ID" value="RZU19388.1"/>
    <property type="molecule type" value="Genomic_DNA"/>
</dbReference>
<dbReference type="PROSITE" id="PS51186">
    <property type="entry name" value="GNAT"/>
    <property type="match status" value="1"/>
</dbReference>
<dbReference type="AlphaFoldDB" id="A0A4Q7X8P3"/>
<accession>A0A4Q7X8P3</accession>
<evidence type="ECO:0000313" key="2">
    <source>
        <dbReference type="EMBL" id="RZU19388.1"/>
    </source>
</evidence>
<dbReference type="GO" id="GO:0016747">
    <property type="term" value="F:acyltransferase activity, transferring groups other than amino-acyl groups"/>
    <property type="evidence" value="ECO:0007669"/>
    <property type="project" value="InterPro"/>
</dbReference>
<gene>
    <name evidence="2" type="ORF">EV645_1599</name>
</gene>
<sequence>MTIRNTVEADLDTILALIEQQKSVNTVTHERYVEYVADGYYRHDWNWVVEENGAIQALAIWWGAPGEELPFSIDGLYYTGDGDPVPAWTDLIKHALASRPADAEPPEYHFFLTSDWQDQPDVVAAVEPRAKAAAAAGLTAITDRLRYEWKPEYGLPPRSTRLRFEPADDEAFVDVFMQVSQGSLDAATAREIARVGVEAAAREELDLYKAMPNSDRAWWRLGYNEDGKLIGFAIPSANAGGPTVGYLGVLPEHRGHRYIDELLAEITHMHAELGAEHIRADTDFGNVPMAKSFERMGYRNFAVRRVLSFPES</sequence>
<evidence type="ECO:0000313" key="3">
    <source>
        <dbReference type="Proteomes" id="UP000292027"/>
    </source>
</evidence>
<dbReference type="Gene3D" id="3.40.630.30">
    <property type="match status" value="1"/>
</dbReference>
<dbReference type="Pfam" id="PF00583">
    <property type="entry name" value="Acetyltransf_1"/>
    <property type="match status" value="1"/>
</dbReference>
<dbReference type="InterPro" id="IPR000182">
    <property type="entry name" value="GNAT_dom"/>
</dbReference>
<reference evidence="2 3" key="1">
    <citation type="journal article" date="2015" name="Stand. Genomic Sci.">
        <title>Genomic Encyclopedia of Bacterial and Archaeal Type Strains, Phase III: the genomes of soil and plant-associated and newly described type strains.</title>
        <authorList>
            <person name="Whitman W.B."/>
            <person name="Woyke T."/>
            <person name="Klenk H.P."/>
            <person name="Zhou Y."/>
            <person name="Lilburn T.G."/>
            <person name="Beck B.J."/>
            <person name="De Vos P."/>
            <person name="Vandamme P."/>
            <person name="Eisen J.A."/>
            <person name="Garrity G."/>
            <person name="Hugenholtz P."/>
            <person name="Kyrpides N.C."/>
        </authorList>
    </citation>
    <scope>NUCLEOTIDE SEQUENCE [LARGE SCALE GENOMIC DNA]</scope>
    <source>
        <strain evidence="2 3">VKM Ac-2540</strain>
    </source>
</reference>
<dbReference type="RefSeq" id="WP_130441218.1">
    <property type="nucleotide sequence ID" value="NZ_SHKR01000011.1"/>
</dbReference>
<proteinExistence type="predicted"/>
<keyword evidence="3" id="KW-1185">Reference proteome</keyword>
<evidence type="ECO:0000259" key="1">
    <source>
        <dbReference type="PROSITE" id="PS51186"/>
    </source>
</evidence>
<dbReference type="CDD" id="cd04301">
    <property type="entry name" value="NAT_SF"/>
    <property type="match status" value="1"/>
</dbReference>
<dbReference type="OrthoDB" id="7942268at2"/>
<name>A0A4Q7X8P3_9ACTN</name>
<dbReference type="SUPFAM" id="SSF55729">
    <property type="entry name" value="Acyl-CoA N-acyltransferases (Nat)"/>
    <property type="match status" value="1"/>
</dbReference>
<protein>
    <submittedName>
        <fullName evidence="2">Acetyltransferase (GNAT) family protein</fullName>
    </submittedName>
</protein>
<dbReference type="InterPro" id="IPR016181">
    <property type="entry name" value="Acyl_CoA_acyltransferase"/>
</dbReference>